<dbReference type="AlphaFoldDB" id="A0A3B0WWH3"/>
<proteinExistence type="predicted"/>
<accession>A0A3B0WWH3</accession>
<dbReference type="SUPFAM" id="SSF52266">
    <property type="entry name" value="SGNH hydrolase"/>
    <property type="match status" value="2"/>
</dbReference>
<gene>
    <name evidence="1" type="ORF">MNBD_GAMMA05-422</name>
</gene>
<dbReference type="InterPro" id="IPR036514">
    <property type="entry name" value="SGNH_hydro_sf"/>
</dbReference>
<evidence type="ECO:0008006" key="2">
    <source>
        <dbReference type="Google" id="ProtNLM"/>
    </source>
</evidence>
<evidence type="ECO:0000313" key="1">
    <source>
        <dbReference type="EMBL" id="VAW53549.1"/>
    </source>
</evidence>
<reference evidence="1" key="1">
    <citation type="submission" date="2018-06" db="EMBL/GenBank/DDBJ databases">
        <authorList>
            <person name="Zhirakovskaya E."/>
        </authorList>
    </citation>
    <scope>NUCLEOTIDE SEQUENCE</scope>
</reference>
<dbReference type="Gene3D" id="3.40.50.1110">
    <property type="entry name" value="SGNH hydrolase"/>
    <property type="match status" value="2"/>
</dbReference>
<protein>
    <recommendedName>
        <fullName evidence="2">G-D-S-L family lipolytic protein</fullName>
    </recommendedName>
</protein>
<name>A0A3B0WWH3_9ZZZZ</name>
<organism evidence="1">
    <name type="scientific">hydrothermal vent metagenome</name>
    <dbReference type="NCBI Taxonomy" id="652676"/>
    <lineage>
        <taxon>unclassified sequences</taxon>
        <taxon>metagenomes</taxon>
        <taxon>ecological metagenomes</taxon>
    </lineage>
</organism>
<dbReference type="PROSITE" id="PS51257">
    <property type="entry name" value="PROKAR_LIPOPROTEIN"/>
    <property type="match status" value="1"/>
</dbReference>
<sequence length="502" mass="51454">MITKKNQYLKLTGAVLACAVISACSSDNTGSSLNSGTASSGDADVSQFVSIGDSLTAGFADGALYLLGQTNSFPNILAQQFADADGVAVNFTQPLAATNFGGFLINGNPAFLLNRLVLNTETQSPERLAGAPTEDVLTSGLNGTAFNNMGVPGAKSFDLPAPGFGNPVGLPSAANPYFTRFAIDPATSSIVDDAAAQAPSFYTLWIGNNDVLGFATSGGDGTNPITPTGTFDVSYSAIVGAMTVANPAVQGVLINIPDVSTIPFFTTVPFNPVPLDQASADGLNAAFAAYNAGVQSFVGVAGLTQEEADARTIAFVAGEQNALLILDEGLIDLSVISPPATSPLINMRQATAEDLIVLPASAKIGELVDENDDPLDPASPRWGVSGPLTDADVLTATEVGLINVARTAFNATIKATADADDNLAFFDAAAVMAELQASGIDFGTGSVNSNFVTGGAFGLDGVHPTGRGYAVIANEIIDVINTEFNANVFKVDPTDFPTIFLK</sequence>
<dbReference type="EMBL" id="UOFE01000034">
    <property type="protein sequence ID" value="VAW53549.1"/>
    <property type="molecule type" value="Genomic_DNA"/>
</dbReference>